<keyword evidence="1" id="KW-0472">Membrane</keyword>
<dbReference type="RefSeq" id="WP_367917405.1">
    <property type="nucleotide sequence ID" value="NZ_BAABAC010000004.1"/>
</dbReference>
<evidence type="ECO:0000313" key="2">
    <source>
        <dbReference type="EMBL" id="MFD1249784.1"/>
    </source>
</evidence>
<feature type="transmembrane region" description="Helical" evidence="1">
    <location>
        <begin position="63"/>
        <end position="81"/>
    </location>
</feature>
<keyword evidence="3" id="KW-1185">Reference proteome</keyword>
<gene>
    <name evidence="2" type="ORF">ACFQ3F_18440</name>
</gene>
<dbReference type="Proteomes" id="UP001597229">
    <property type="component" value="Unassembled WGS sequence"/>
</dbReference>
<dbReference type="PANTHER" id="PTHR28008">
    <property type="entry name" value="DOMAIN PROTEIN, PUTATIVE (AFU_ORTHOLOGUE AFUA_3G10980)-RELATED"/>
    <property type="match status" value="1"/>
</dbReference>
<organism evidence="2 3">
    <name type="scientific">Nocardioides ginsengisoli</name>
    <dbReference type="NCBI Taxonomy" id="363868"/>
    <lineage>
        <taxon>Bacteria</taxon>
        <taxon>Bacillati</taxon>
        <taxon>Actinomycetota</taxon>
        <taxon>Actinomycetes</taxon>
        <taxon>Propionibacteriales</taxon>
        <taxon>Nocardioidaceae</taxon>
        <taxon>Nocardioides</taxon>
    </lineage>
</organism>
<sequence length="127" mass="13298">MKALRWPALWLGLWVLMIVAVVVLSLGAPPPGPDIPASDKWEHLTAYGALALVAVQLFRPGRALLLAAIGLVLLGVGLEIAQGTLTTDRMMDWRDAVADAAGVGLGMLTSRTPVRDLLARVVPAAGA</sequence>
<dbReference type="PANTHER" id="PTHR28008:SF1">
    <property type="entry name" value="DOMAIN PROTEIN, PUTATIVE (AFU_ORTHOLOGUE AFUA_3G10980)-RELATED"/>
    <property type="match status" value="1"/>
</dbReference>
<keyword evidence="1" id="KW-1133">Transmembrane helix</keyword>
<keyword evidence="1" id="KW-0812">Transmembrane</keyword>
<proteinExistence type="predicted"/>
<name>A0ABW3W3Z8_9ACTN</name>
<comment type="caution">
    <text evidence="2">The sequence shown here is derived from an EMBL/GenBank/DDBJ whole genome shotgun (WGS) entry which is preliminary data.</text>
</comment>
<accession>A0ABW3W3Z8</accession>
<reference evidence="3" key="1">
    <citation type="journal article" date="2019" name="Int. J. Syst. Evol. Microbiol.">
        <title>The Global Catalogue of Microorganisms (GCM) 10K type strain sequencing project: providing services to taxonomists for standard genome sequencing and annotation.</title>
        <authorList>
            <consortium name="The Broad Institute Genomics Platform"/>
            <consortium name="The Broad Institute Genome Sequencing Center for Infectious Disease"/>
            <person name="Wu L."/>
            <person name="Ma J."/>
        </authorList>
    </citation>
    <scope>NUCLEOTIDE SEQUENCE [LARGE SCALE GENOMIC DNA]</scope>
    <source>
        <strain evidence="3">CCUG 52478</strain>
    </source>
</reference>
<evidence type="ECO:0000256" key="1">
    <source>
        <dbReference type="SAM" id="Phobius"/>
    </source>
</evidence>
<dbReference type="NCBIfam" id="NF037970">
    <property type="entry name" value="vanZ_1"/>
    <property type="match status" value="1"/>
</dbReference>
<protein>
    <submittedName>
        <fullName evidence="2">VanZ family protein</fullName>
    </submittedName>
</protein>
<dbReference type="EMBL" id="JBHTLX010000023">
    <property type="protein sequence ID" value="MFD1249784.1"/>
    <property type="molecule type" value="Genomic_DNA"/>
</dbReference>
<evidence type="ECO:0000313" key="3">
    <source>
        <dbReference type="Proteomes" id="UP001597229"/>
    </source>
</evidence>